<sequence length="70" mass="8052">AKEKVVPIVPDPEVPDLMSQKELAVAQRADSTLLHCFILIDKNKEKKLQDVRVLPLPLWCPHPYPHQVFQ</sequence>
<feature type="non-terminal residue" evidence="1">
    <location>
        <position position="1"/>
    </location>
</feature>
<proteinExistence type="predicted"/>
<name>A0AAD9DMI0_9TELE</name>
<evidence type="ECO:0000313" key="2">
    <source>
        <dbReference type="Proteomes" id="UP001239994"/>
    </source>
</evidence>
<accession>A0AAD9DMI0</accession>
<dbReference type="EMBL" id="JAROKS010000025">
    <property type="protein sequence ID" value="KAK1786303.1"/>
    <property type="molecule type" value="Genomic_DNA"/>
</dbReference>
<dbReference type="Proteomes" id="UP001239994">
    <property type="component" value="Unassembled WGS sequence"/>
</dbReference>
<reference evidence="1" key="1">
    <citation type="submission" date="2023-03" db="EMBL/GenBank/DDBJ databases">
        <title>Electrophorus voltai genome.</title>
        <authorList>
            <person name="Bian C."/>
        </authorList>
    </citation>
    <scope>NUCLEOTIDE SEQUENCE</scope>
    <source>
        <strain evidence="1">CB-2022</strain>
        <tissue evidence="1">Muscle</tissue>
    </source>
</reference>
<dbReference type="AlphaFoldDB" id="A0AAD9DMI0"/>
<gene>
    <name evidence="1" type="ORF">P4O66_018009</name>
</gene>
<protein>
    <submittedName>
        <fullName evidence="1">Uncharacterized protein</fullName>
    </submittedName>
</protein>
<evidence type="ECO:0000313" key="1">
    <source>
        <dbReference type="EMBL" id="KAK1786303.1"/>
    </source>
</evidence>
<keyword evidence="2" id="KW-1185">Reference proteome</keyword>
<organism evidence="1 2">
    <name type="scientific">Electrophorus voltai</name>
    <dbReference type="NCBI Taxonomy" id="2609070"/>
    <lineage>
        <taxon>Eukaryota</taxon>
        <taxon>Metazoa</taxon>
        <taxon>Chordata</taxon>
        <taxon>Craniata</taxon>
        <taxon>Vertebrata</taxon>
        <taxon>Euteleostomi</taxon>
        <taxon>Actinopterygii</taxon>
        <taxon>Neopterygii</taxon>
        <taxon>Teleostei</taxon>
        <taxon>Ostariophysi</taxon>
        <taxon>Gymnotiformes</taxon>
        <taxon>Gymnotoidei</taxon>
        <taxon>Gymnotidae</taxon>
        <taxon>Electrophorus</taxon>
    </lineage>
</organism>
<comment type="caution">
    <text evidence="1">The sequence shown here is derived from an EMBL/GenBank/DDBJ whole genome shotgun (WGS) entry which is preliminary data.</text>
</comment>